<dbReference type="SUPFAM" id="SSF110849">
    <property type="entry name" value="ParB/Sulfiredoxin"/>
    <property type="match status" value="1"/>
</dbReference>
<dbReference type="GeneID" id="22113326"/>
<dbReference type="EMBL" id="KJ716335">
    <property type="protein sequence ID" value="AHZ60143.1"/>
    <property type="molecule type" value="Genomic_DNA"/>
</dbReference>
<gene>
    <name evidence="1" type="ORF">DA66_0066</name>
</gene>
<dbReference type="RefSeq" id="YP_009102906.1">
    <property type="nucleotide sequence ID" value="NC_025452.1"/>
</dbReference>
<keyword evidence="2" id="KW-1185">Reference proteome</keyword>
<protein>
    <submittedName>
        <fullName evidence="1">Uncharacterized protein</fullName>
    </submittedName>
</protein>
<name>A0A075E0U9_9CAUD</name>
<evidence type="ECO:0000313" key="1">
    <source>
        <dbReference type="EMBL" id="AHZ60143.1"/>
    </source>
</evidence>
<reference evidence="1 2" key="1">
    <citation type="journal article" date="2014" name="Arch. Virol.">
        <title>Complete genome sequence of a broad-host-range lytic Dickeya spp. bacteriophage ?D5.</title>
        <authorList>
            <person name="Czajkowski R."/>
            <person name="Ozymko Z."/>
            <person name="Zwirowski S."/>
            <person name="Lojkowska E."/>
        </authorList>
    </citation>
    <scope>NUCLEOTIDE SEQUENCE [LARGE SCALE GENOMIC DNA]</scope>
</reference>
<evidence type="ECO:0000313" key="2">
    <source>
        <dbReference type="Proteomes" id="UP000028741"/>
    </source>
</evidence>
<dbReference type="Proteomes" id="UP000028741">
    <property type="component" value="Segment"/>
</dbReference>
<dbReference type="KEGG" id="vg:22113326"/>
<accession>A0A075E0U9</accession>
<sequence length="149" mass="17302">MFMSSFIDWLNIINGLRIPVGNLGLSRSSMPQIDDDKQQAFHDYLEELGITIDAGQVPIRSLRLTQNEINKMKVWKIMKNIRNKKPMGRVWVSSDNYVVDGSHRYVAALNMDDRQRLKVYKVDMPALEFVKVAKQFKGVKYRTVSDSRH</sequence>
<organism evidence="1 2">
    <name type="scientific">Dickeya phage RC-2014</name>
    <dbReference type="NCBI Taxonomy" id="1477406"/>
    <lineage>
        <taxon>Viruses</taxon>
        <taxon>Duplodnaviria</taxon>
        <taxon>Heunggongvirae</taxon>
        <taxon>Uroviricota</taxon>
        <taxon>Caudoviricetes</taxon>
        <taxon>Pantevenvirales</taxon>
        <taxon>Ackermannviridae</taxon>
        <taxon>Aglimvirinae</taxon>
        <taxon>Limestonevirus</taxon>
        <taxon>Limestonevirus RC2014</taxon>
    </lineage>
</organism>
<proteinExistence type="predicted"/>
<dbReference type="InterPro" id="IPR036086">
    <property type="entry name" value="ParB/Sulfiredoxin_sf"/>
</dbReference>